<evidence type="ECO:0000256" key="3">
    <source>
        <dbReference type="ARBA" id="ARBA00023239"/>
    </source>
</evidence>
<dbReference type="InterPro" id="IPR036052">
    <property type="entry name" value="TrpB-like_PALP_sf"/>
</dbReference>
<gene>
    <name evidence="6" type="ORF">FH715_27805</name>
</gene>
<organism evidence="6 7">
    <name type="scientific">Streptomyces sedi</name>
    <dbReference type="NCBI Taxonomy" id="555059"/>
    <lineage>
        <taxon>Bacteria</taxon>
        <taxon>Bacillati</taxon>
        <taxon>Actinomycetota</taxon>
        <taxon>Actinomycetes</taxon>
        <taxon>Kitasatosporales</taxon>
        <taxon>Streptomycetaceae</taxon>
        <taxon>Streptomyces</taxon>
    </lineage>
</organism>
<dbReference type="PANTHER" id="PTHR48078">
    <property type="entry name" value="THREONINE DEHYDRATASE, MITOCHONDRIAL-RELATED"/>
    <property type="match status" value="1"/>
</dbReference>
<evidence type="ECO:0000256" key="2">
    <source>
        <dbReference type="ARBA" id="ARBA00022898"/>
    </source>
</evidence>
<dbReference type="GO" id="GO:0003941">
    <property type="term" value="F:L-serine ammonia-lyase activity"/>
    <property type="evidence" value="ECO:0007669"/>
    <property type="project" value="TreeGrafter"/>
</dbReference>
<dbReference type="GO" id="GO:0006567">
    <property type="term" value="P:L-threonine catabolic process"/>
    <property type="evidence" value="ECO:0007669"/>
    <property type="project" value="TreeGrafter"/>
</dbReference>
<dbReference type="InterPro" id="IPR050147">
    <property type="entry name" value="Ser/Thr_Dehydratase"/>
</dbReference>
<dbReference type="OrthoDB" id="9811476at2"/>
<feature type="region of interest" description="Disordered" evidence="4">
    <location>
        <begin position="287"/>
        <end position="325"/>
    </location>
</feature>
<comment type="caution">
    <text evidence="6">The sequence shown here is derived from an EMBL/GenBank/DDBJ whole genome shotgun (WGS) entry which is preliminary data.</text>
</comment>
<dbReference type="GO" id="GO:0006565">
    <property type="term" value="P:L-serine catabolic process"/>
    <property type="evidence" value="ECO:0007669"/>
    <property type="project" value="TreeGrafter"/>
</dbReference>
<feature type="domain" description="Tryptophan synthase beta chain-like PALP" evidence="5">
    <location>
        <begin position="19"/>
        <end position="290"/>
    </location>
</feature>
<keyword evidence="3" id="KW-0456">Lyase</keyword>
<dbReference type="EMBL" id="VDGT01000039">
    <property type="protein sequence ID" value="TNM23642.1"/>
    <property type="molecule type" value="Genomic_DNA"/>
</dbReference>
<keyword evidence="2" id="KW-0663">Pyridoxal phosphate</keyword>
<dbReference type="Proteomes" id="UP000311713">
    <property type="component" value="Unassembled WGS sequence"/>
</dbReference>
<dbReference type="AlphaFoldDB" id="A0A5C4UJT4"/>
<evidence type="ECO:0000313" key="6">
    <source>
        <dbReference type="EMBL" id="TNM23642.1"/>
    </source>
</evidence>
<dbReference type="Gene3D" id="3.40.50.1100">
    <property type="match status" value="2"/>
</dbReference>
<protein>
    <submittedName>
        <fullName evidence="6">Pyridoxal-phosphate dependent enzyme</fullName>
    </submittedName>
</protein>
<proteinExistence type="predicted"/>
<dbReference type="SUPFAM" id="SSF53686">
    <property type="entry name" value="Tryptophan synthase beta subunit-like PLP-dependent enzymes"/>
    <property type="match status" value="1"/>
</dbReference>
<sequence>MNGPAPSEVWAAAERLAGRVRRTPLLPLDGFPGLLLKAEHLQHGGSFKTRGAANALLARRPGRVVAGSSGNHGLAVAALGGALGAGVTVVMAAGAEETKERAVRARGATVVRVAGGVAERDRHARALAERTRAFLLPSSDHALVVAGQGTVALEVFEDAPGAHTLYLPTGGGGLLAGACLAALATGRRVRIVGVEPRDARRYFHSLAAGRPVELPPSRTVADGLRAQRPGRVPLPLVGRRVDALVGVTDEEIVEALRLLRERGVAAEPSGAVALAGALAAGAPAGSVAVVSGGNAPARPLTPPARRAGAPEQESGPRPTQVKEAT</sequence>
<dbReference type="GO" id="GO:0004794">
    <property type="term" value="F:threonine deaminase activity"/>
    <property type="evidence" value="ECO:0007669"/>
    <property type="project" value="TreeGrafter"/>
</dbReference>
<evidence type="ECO:0000313" key="7">
    <source>
        <dbReference type="Proteomes" id="UP000311713"/>
    </source>
</evidence>
<dbReference type="GO" id="GO:0009097">
    <property type="term" value="P:isoleucine biosynthetic process"/>
    <property type="evidence" value="ECO:0007669"/>
    <property type="project" value="TreeGrafter"/>
</dbReference>
<dbReference type="PANTHER" id="PTHR48078:SF6">
    <property type="entry name" value="L-THREONINE DEHYDRATASE CATABOLIC TDCB"/>
    <property type="match status" value="1"/>
</dbReference>
<evidence type="ECO:0000256" key="1">
    <source>
        <dbReference type="ARBA" id="ARBA00001933"/>
    </source>
</evidence>
<name>A0A5C4UJT4_9ACTN</name>
<evidence type="ECO:0000259" key="5">
    <source>
        <dbReference type="Pfam" id="PF00291"/>
    </source>
</evidence>
<reference evidence="6 7" key="1">
    <citation type="submission" date="2019-06" db="EMBL/GenBank/DDBJ databases">
        <title>Draft genome of Streptomyces sedi sp. JCM16909.</title>
        <authorList>
            <person name="Klykleung N."/>
            <person name="Tanasupawat S."/>
            <person name="Kudo T."/>
            <person name="Yuki M."/>
            <person name="Ohkuma M."/>
        </authorList>
    </citation>
    <scope>NUCLEOTIDE SEQUENCE [LARGE SCALE GENOMIC DNA]</scope>
    <source>
        <strain evidence="6 7">JCM 16909</strain>
    </source>
</reference>
<accession>A0A5C4UJT4</accession>
<evidence type="ECO:0000256" key="4">
    <source>
        <dbReference type="SAM" id="MobiDB-lite"/>
    </source>
</evidence>
<comment type="cofactor">
    <cofactor evidence="1">
        <name>pyridoxal 5'-phosphate</name>
        <dbReference type="ChEBI" id="CHEBI:597326"/>
    </cofactor>
</comment>
<feature type="compositionally biased region" description="Low complexity" evidence="4">
    <location>
        <begin position="287"/>
        <end position="310"/>
    </location>
</feature>
<dbReference type="RefSeq" id="WP_139650253.1">
    <property type="nucleotide sequence ID" value="NZ_VDGT01000039.1"/>
</dbReference>
<keyword evidence="7" id="KW-1185">Reference proteome</keyword>
<dbReference type="Pfam" id="PF00291">
    <property type="entry name" value="PALP"/>
    <property type="match status" value="1"/>
</dbReference>
<dbReference type="InterPro" id="IPR001926">
    <property type="entry name" value="TrpB-like_PALP"/>
</dbReference>